<sequence length="425" mass="44002">MRPFTLIDPTTRRPTVLAWGALGVLAVVLASVSIPVNTAAYGVPPAASFVIGLLQAALIPLAAARPRLALVLSVIPLVLLPLLGLHSEGAPWPVAVTTLIIQAAVIVVIAFVSTWRVAIGSWLVSVLAVSVVLATTPERFGGFDTSLASAIPFAAVSGGLLAIALLLVQRRSIRAQLDRERQVAVAEQGRREVVEERNRIARELHDVVAHGMSVIQVQASSAKYRLPDLDPAVAAEFDDIGATARSALGEMRQLLGVLRNEEATTGLGPQPGLFDIPTLIDSARKTGVPVSLHWAVSGAGTPPAAVALAAYRIVQESLSNAVRHAPGAATRVAVTRSAAAVDISIENEAPREAARVEPPRAETRGPDGGLSPGSDASPGPGSGGHGLVGMRERTLLVGGTLENGPTDEGGYLVTAHLPLPATVSE</sequence>
<evidence type="ECO:0000259" key="12">
    <source>
        <dbReference type="Pfam" id="PF07730"/>
    </source>
</evidence>
<feature type="transmembrane region" description="Helical" evidence="10">
    <location>
        <begin position="147"/>
        <end position="168"/>
    </location>
</feature>
<dbReference type="Proteomes" id="UP000198891">
    <property type="component" value="Unassembled WGS sequence"/>
</dbReference>
<keyword evidence="7" id="KW-0067">ATP-binding</keyword>
<dbReference type="EC" id="2.7.13.3" evidence="2"/>
<dbReference type="GO" id="GO:0016020">
    <property type="term" value="C:membrane"/>
    <property type="evidence" value="ECO:0007669"/>
    <property type="project" value="InterPro"/>
</dbReference>
<feature type="compositionally biased region" description="Basic and acidic residues" evidence="9">
    <location>
        <begin position="348"/>
        <end position="365"/>
    </location>
</feature>
<evidence type="ECO:0000256" key="3">
    <source>
        <dbReference type="ARBA" id="ARBA00022553"/>
    </source>
</evidence>
<keyword evidence="10" id="KW-0812">Transmembrane</keyword>
<evidence type="ECO:0000256" key="10">
    <source>
        <dbReference type="SAM" id="Phobius"/>
    </source>
</evidence>
<dbReference type="GO" id="GO:0005524">
    <property type="term" value="F:ATP binding"/>
    <property type="evidence" value="ECO:0007669"/>
    <property type="project" value="UniProtKB-KW"/>
</dbReference>
<organism evidence="13 14">
    <name type="scientific">Herbiconiux ginsengi</name>
    <dbReference type="NCBI Taxonomy" id="381665"/>
    <lineage>
        <taxon>Bacteria</taxon>
        <taxon>Bacillati</taxon>
        <taxon>Actinomycetota</taxon>
        <taxon>Actinomycetes</taxon>
        <taxon>Micrococcales</taxon>
        <taxon>Microbacteriaceae</taxon>
        <taxon>Herbiconiux</taxon>
    </lineage>
</organism>
<protein>
    <recommendedName>
        <fullName evidence="2">histidine kinase</fullName>
        <ecNumber evidence="2">2.7.13.3</ecNumber>
    </recommendedName>
</protein>
<gene>
    <name evidence="13" type="ORF">SAMN05216554_0610</name>
</gene>
<dbReference type="InterPro" id="IPR050482">
    <property type="entry name" value="Sensor_HK_TwoCompSys"/>
</dbReference>
<dbReference type="InterPro" id="IPR003594">
    <property type="entry name" value="HATPase_dom"/>
</dbReference>
<dbReference type="Gene3D" id="3.30.565.10">
    <property type="entry name" value="Histidine kinase-like ATPase, C-terminal domain"/>
    <property type="match status" value="1"/>
</dbReference>
<dbReference type="SUPFAM" id="SSF55874">
    <property type="entry name" value="ATPase domain of HSP90 chaperone/DNA topoisomerase II/histidine kinase"/>
    <property type="match status" value="1"/>
</dbReference>
<feature type="transmembrane region" description="Helical" evidence="10">
    <location>
        <begin position="68"/>
        <end position="86"/>
    </location>
</feature>
<keyword evidence="3" id="KW-0597">Phosphoprotein</keyword>
<proteinExistence type="predicted"/>
<feature type="transmembrane region" description="Helical" evidence="10">
    <location>
        <begin position="117"/>
        <end position="135"/>
    </location>
</feature>
<feature type="transmembrane region" description="Helical" evidence="10">
    <location>
        <begin position="92"/>
        <end position="112"/>
    </location>
</feature>
<accession>A0A1H3KLD1</accession>
<keyword evidence="10" id="KW-1133">Transmembrane helix</keyword>
<keyword evidence="14" id="KW-1185">Reference proteome</keyword>
<evidence type="ECO:0000313" key="14">
    <source>
        <dbReference type="Proteomes" id="UP000198891"/>
    </source>
</evidence>
<dbReference type="EMBL" id="FNPZ01000001">
    <property type="protein sequence ID" value="SDY53003.1"/>
    <property type="molecule type" value="Genomic_DNA"/>
</dbReference>
<comment type="catalytic activity">
    <reaction evidence="1">
        <text>ATP + protein L-histidine = ADP + protein N-phospho-L-histidine.</text>
        <dbReference type="EC" id="2.7.13.3"/>
    </reaction>
</comment>
<evidence type="ECO:0000256" key="8">
    <source>
        <dbReference type="ARBA" id="ARBA00023012"/>
    </source>
</evidence>
<feature type="region of interest" description="Disordered" evidence="9">
    <location>
        <begin position="345"/>
        <end position="388"/>
    </location>
</feature>
<evidence type="ECO:0000313" key="13">
    <source>
        <dbReference type="EMBL" id="SDY53003.1"/>
    </source>
</evidence>
<keyword evidence="6 13" id="KW-0418">Kinase</keyword>
<feature type="domain" description="Histidine kinase/HSP90-like ATPase" evidence="11">
    <location>
        <begin position="308"/>
        <end position="420"/>
    </location>
</feature>
<evidence type="ECO:0000256" key="6">
    <source>
        <dbReference type="ARBA" id="ARBA00022777"/>
    </source>
</evidence>
<dbReference type="Pfam" id="PF02518">
    <property type="entry name" value="HATPase_c"/>
    <property type="match status" value="1"/>
</dbReference>
<dbReference type="InterPro" id="IPR011712">
    <property type="entry name" value="Sig_transdc_His_kin_sub3_dim/P"/>
</dbReference>
<evidence type="ECO:0000256" key="2">
    <source>
        <dbReference type="ARBA" id="ARBA00012438"/>
    </source>
</evidence>
<keyword evidence="8" id="KW-0902">Two-component regulatory system</keyword>
<keyword evidence="5" id="KW-0547">Nucleotide-binding</keyword>
<evidence type="ECO:0000259" key="11">
    <source>
        <dbReference type="Pfam" id="PF02518"/>
    </source>
</evidence>
<dbReference type="GO" id="GO:0046983">
    <property type="term" value="F:protein dimerization activity"/>
    <property type="evidence" value="ECO:0007669"/>
    <property type="project" value="InterPro"/>
</dbReference>
<dbReference type="OrthoDB" id="227596at2"/>
<evidence type="ECO:0000256" key="9">
    <source>
        <dbReference type="SAM" id="MobiDB-lite"/>
    </source>
</evidence>
<name>A0A1H3KLD1_9MICO</name>
<dbReference type="STRING" id="381665.SAMN05216554_0610"/>
<dbReference type="PANTHER" id="PTHR24421:SF10">
    <property type="entry name" value="NITRATE_NITRITE SENSOR PROTEIN NARQ"/>
    <property type="match status" value="1"/>
</dbReference>
<keyword evidence="10" id="KW-0472">Membrane</keyword>
<evidence type="ECO:0000256" key="4">
    <source>
        <dbReference type="ARBA" id="ARBA00022679"/>
    </source>
</evidence>
<evidence type="ECO:0000256" key="1">
    <source>
        <dbReference type="ARBA" id="ARBA00000085"/>
    </source>
</evidence>
<keyword evidence="4" id="KW-0808">Transferase</keyword>
<evidence type="ECO:0000256" key="5">
    <source>
        <dbReference type="ARBA" id="ARBA00022741"/>
    </source>
</evidence>
<reference evidence="13 14" key="1">
    <citation type="submission" date="2016-10" db="EMBL/GenBank/DDBJ databases">
        <authorList>
            <person name="de Groot N.N."/>
        </authorList>
    </citation>
    <scope>NUCLEOTIDE SEQUENCE [LARGE SCALE GENOMIC DNA]</scope>
    <source>
        <strain evidence="13 14">CGMCC 4.3491</strain>
    </source>
</reference>
<feature type="domain" description="Signal transduction histidine kinase subgroup 3 dimerisation and phosphoacceptor" evidence="12">
    <location>
        <begin position="196"/>
        <end position="261"/>
    </location>
</feature>
<feature type="transmembrane region" description="Helical" evidence="10">
    <location>
        <begin position="40"/>
        <end position="61"/>
    </location>
</feature>
<evidence type="ECO:0000256" key="7">
    <source>
        <dbReference type="ARBA" id="ARBA00022840"/>
    </source>
</evidence>
<dbReference type="RefSeq" id="WP_092548541.1">
    <property type="nucleotide sequence ID" value="NZ_FNPZ01000001.1"/>
</dbReference>
<dbReference type="InterPro" id="IPR036890">
    <property type="entry name" value="HATPase_C_sf"/>
</dbReference>
<dbReference type="AlphaFoldDB" id="A0A1H3KLD1"/>
<dbReference type="PANTHER" id="PTHR24421">
    <property type="entry name" value="NITRATE/NITRITE SENSOR PROTEIN NARX-RELATED"/>
    <property type="match status" value="1"/>
</dbReference>
<dbReference type="Gene3D" id="1.20.5.1930">
    <property type="match status" value="1"/>
</dbReference>
<dbReference type="Pfam" id="PF07730">
    <property type="entry name" value="HisKA_3"/>
    <property type="match status" value="1"/>
</dbReference>
<dbReference type="GO" id="GO:0000155">
    <property type="term" value="F:phosphorelay sensor kinase activity"/>
    <property type="evidence" value="ECO:0007669"/>
    <property type="project" value="InterPro"/>
</dbReference>
<dbReference type="CDD" id="cd16917">
    <property type="entry name" value="HATPase_UhpB-NarQ-NarX-like"/>
    <property type="match status" value="1"/>
</dbReference>